<evidence type="ECO:0000313" key="4">
    <source>
        <dbReference type="Proteomes" id="UP000663891"/>
    </source>
</evidence>
<feature type="compositionally biased region" description="Low complexity" evidence="1">
    <location>
        <begin position="208"/>
        <end position="220"/>
    </location>
</feature>
<reference evidence="2" key="1">
    <citation type="submission" date="2021-02" db="EMBL/GenBank/DDBJ databases">
        <authorList>
            <person name="Nowell W R."/>
        </authorList>
    </citation>
    <scope>NUCLEOTIDE SEQUENCE</scope>
</reference>
<evidence type="ECO:0000313" key="3">
    <source>
        <dbReference type="EMBL" id="CAF3693003.1"/>
    </source>
</evidence>
<feature type="compositionally biased region" description="Basic and acidic residues" evidence="1">
    <location>
        <begin position="180"/>
        <end position="189"/>
    </location>
</feature>
<protein>
    <submittedName>
        <fullName evidence="2">Uncharacterized protein</fullName>
    </submittedName>
</protein>
<feature type="compositionally biased region" description="Polar residues" evidence="1">
    <location>
        <begin position="221"/>
        <end position="231"/>
    </location>
</feature>
<name>A0A813RPF7_9BILA</name>
<feature type="compositionally biased region" description="Polar residues" evidence="1">
    <location>
        <begin position="190"/>
        <end position="200"/>
    </location>
</feature>
<evidence type="ECO:0000313" key="2">
    <source>
        <dbReference type="EMBL" id="CAF0785231.1"/>
    </source>
</evidence>
<dbReference type="AlphaFoldDB" id="A0A813RPF7"/>
<feature type="compositionally biased region" description="Polar residues" evidence="1">
    <location>
        <begin position="1"/>
        <end position="11"/>
    </location>
</feature>
<proteinExistence type="predicted"/>
<comment type="caution">
    <text evidence="2">The sequence shown here is derived from an EMBL/GenBank/DDBJ whole genome shotgun (WGS) entry which is preliminary data.</text>
</comment>
<feature type="region of interest" description="Disordered" evidence="1">
    <location>
        <begin position="1"/>
        <end position="24"/>
    </location>
</feature>
<feature type="region of interest" description="Disordered" evidence="1">
    <location>
        <begin position="159"/>
        <end position="247"/>
    </location>
</feature>
<gene>
    <name evidence="3" type="ORF">OKA104_LOCUS11943</name>
    <name evidence="2" type="ORF">VCS650_LOCUS3170</name>
</gene>
<dbReference type="Proteomes" id="UP000663891">
    <property type="component" value="Unassembled WGS sequence"/>
</dbReference>
<dbReference type="EMBL" id="CAJOAY010000564">
    <property type="protein sequence ID" value="CAF3693003.1"/>
    <property type="molecule type" value="Genomic_DNA"/>
</dbReference>
<dbReference type="EMBL" id="CAJNON010000016">
    <property type="protein sequence ID" value="CAF0785231.1"/>
    <property type="molecule type" value="Genomic_DNA"/>
</dbReference>
<dbReference type="Proteomes" id="UP000663881">
    <property type="component" value="Unassembled WGS sequence"/>
</dbReference>
<accession>A0A813RPF7</accession>
<evidence type="ECO:0000256" key="1">
    <source>
        <dbReference type="SAM" id="MobiDB-lite"/>
    </source>
</evidence>
<dbReference type="OrthoDB" id="10004835at2759"/>
<sequence>MTLRSNRSKIANSPYIKEKRSSSAHYHFQLSPSTNYDDNGEHQSVTVFDELHLQDSPHALHKYQRPILGLQQYDVKEPASQILRQSGIYRGPGLTTGQRLYLLDKCHIYDNEETKRRRTNAYLQILARQFEGDARYKPEFRFNDPREFFSYTKFIKTPRPTARPVNTGYFTPRNAHSSHPRTDHNKHQQQDSYARSNNYLDKNDFAYTSNSTKQNSTNSSRANTGNVTTLHIRQEPKSAQRISVKSS</sequence>
<organism evidence="2 4">
    <name type="scientific">Adineta steineri</name>
    <dbReference type="NCBI Taxonomy" id="433720"/>
    <lineage>
        <taxon>Eukaryota</taxon>
        <taxon>Metazoa</taxon>
        <taxon>Spiralia</taxon>
        <taxon>Gnathifera</taxon>
        <taxon>Rotifera</taxon>
        <taxon>Eurotatoria</taxon>
        <taxon>Bdelloidea</taxon>
        <taxon>Adinetida</taxon>
        <taxon>Adinetidae</taxon>
        <taxon>Adineta</taxon>
    </lineage>
</organism>